<dbReference type="SUPFAM" id="SSF81382">
    <property type="entry name" value="Skp1 dimerisation domain-like"/>
    <property type="match status" value="1"/>
</dbReference>
<reference evidence="4" key="1">
    <citation type="submission" date="2016-11" db="UniProtKB">
        <authorList>
            <consortium name="WormBaseParasite"/>
        </authorList>
    </citation>
    <scope>IDENTIFICATION</scope>
</reference>
<dbReference type="InterPro" id="IPR016897">
    <property type="entry name" value="SKP1"/>
</dbReference>
<dbReference type="WBParaSite" id="L893_g30119.t1">
    <property type="protein sequence ID" value="L893_g30119.t1"/>
    <property type="gene ID" value="L893_g30119"/>
</dbReference>
<name>A0A1I7ZUR0_9BILA</name>
<keyword evidence="2" id="KW-0833">Ubl conjugation pathway</keyword>
<evidence type="ECO:0000256" key="2">
    <source>
        <dbReference type="ARBA" id="ARBA00022786"/>
    </source>
</evidence>
<dbReference type="PANTHER" id="PTHR11165">
    <property type="entry name" value="SKP1"/>
    <property type="match status" value="1"/>
</dbReference>
<evidence type="ECO:0000313" key="4">
    <source>
        <dbReference type="WBParaSite" id="L893_g30119.t1"/>
    </source>
</evidence>
<dbReference type="InterPro" id="IPR036296">
    <property type="entry name" value="SKP1-like_dim_sf"/>
</dbReference>
<dbReference type="SMART" id="SM00512">
    <property type="entry name" value="Skp1"/>
    <property type="match status" value="1"/>
</dbReference>
<dbReference type="GO" id="GO:0006511">
    <property type="term" value="P:ubiquitin-dependent protein catabolic process"/>
    <property type="evidence" value="ECO:0007669"/>
    <property type="project" value="InterPro"/>
</dbReference>
<comment type="similarity">
    <text evidence="1">Belongs to the SKP1 family.</text>
</comment>
<dbReference type="Proteomes" id="UP000095287">
    <property type="component" value="Unplaced"/>
</dbReference>
<dbReference type="InterPro" id="IPR011333">
    <property type="entry name" value="SKP1/BTB/POZ_sf"/>
</dbReference>
<evidence type="ECO:0000256" key="1">
    <source>
        <dbReference type="ARBA" id="ARBA00009993"/>
    </source>
</evidence>
<dbReference type="InterPro" id="IPR001232">
    <property type="entry name" value="SKP1-like"/>
</dbReference>
<dbReference type="AlphaFoldDB" id="A0A1I7ZUR0"/>
<organism evidence="3 4">
    <name type="scientific">Steinernema glaseri</name>
    <dbReference type="NCBI Taxonomy" id="37863"/>
    <lineage>
        <taxon>Eukaryota</taxon>
        <taxon>Metazoa</taxon>
        <taxon>Ecdysozoa</taxon>
        <taxon>Nematoda</taxon>
        <taxon>Chromadorea</taxon>
        <taxon>Rhabditida</taxon>
        <taxon>Tylenchina</taxon>
        <taxon>Panagrolaimomorpha</taxon>
        <taxon>Strongyloidoidea</taxon>
        <taxon>Steinernematidae</taxon>
        <taxon>Steinernema</taxon>
    </lineage>
</organism>
<accession>A0A1I7ZUR0</accession>
<sequence length="155" mass="18279">MTYFIETSDNQVVEISEDALAMSDMLSAYVHFYENMERAGGEPNQKRTINLKELNGKTVKKIVEYCEKFKDKKDMASDYHQLSEEETEFFDVDFKELAQFANAVDYLRVERALKHVCICIERKFIWLKSSEEIKEIFFTDSKEEDLVLQMENVTL</sequence>
<dbReference type="Gene3D" id="3.30.710.10">
    <property type="entry name" value="Potassium Channel Kv1.1, Chain A"/>
    <property type="match status" value="1"/>
</dbReference>
<dbReference type="SUPFAM" id="SSF54695">
    <property type="entry name" value="POZ domain"/>
    <property type="match status" value="1"/>
</dbReference>
<evidence type="ECO:0000313" key="3">
    <source>
        <dbReference type="Proteomes" id="UP000095287"/>
    </source>
</evidence>
<proteinExistence type="inferred from homology"/>
<protein>
    <submittedName>
        <fullName evidence="4">Skp1_POZ domain-containing protein</fullName>
    </submittedName>
</protein>
<keyword evidence="3" id="KW-1185">Reference proteome</keyword>